<dbReference type="GO" id="GO:0006508">
    <property type="term" value="P:proteolysis"/>
    <property type="evidence" value="ECO:0007669"/>
    <property type="project" value="UniProtKB-KW"/>
</dbReference>
<dbReference type="PIRSF" id="PIRSF032067">
    <property type="entry name" value="Cyanophycinase"/>
    <property type="match status" value="1"/>
</dbReference>
<dbReference type="PANTHER" id="PTHR36175">
    <property type="entry name" value="CYANOPHYCINASE"/>
    <property type="match status" value="1"/>
</dbReference>
<dbReference type="Proteomes" id="UP000431092">
    <property type="component" value="Unassembled WGS sequence"/>
</dbReference>
<evidence type="ECO:0000313" key="11">
    <source>
        <dbReference type="Proteomes" id="UP000431092"/>
    </source>
</evidence>
<evidence type="ECO:0000256" key="6">
    <source>
        <dbReference type="ARBA" id="ARBA00022670"/>
    </source>
</evidence>
<comment type="caution">
    <text evidence="10">The sequence shown here is derived from an EMBL/GenBank/DDBJ whole genome shotgun (WGS) entry which is preliminary data.</text>
</comment>
<evidence type="ECO:0000256" key="5">
    <source>
        <dbReference type="ARBA" id="ARBA00015719"/>
    </source>
</evidence>
<reference evidence="10 11" key="1">
    <citation type="submission" date="2019-11" db="EMBL/GenBank/DDBJ databases">
        <title>Whole genome sequencing identifies a novel species of the genus Arsenicicoccus isolated from human blood.</title>
        <authorList>
            <person name="Jeong J.H."/>
            <person name="Kweon O.J."/>
            <person name="Kim H.R."/>
            <person name="Kim T.-H."/>
            <person name="Ha S.-M."/>
            <person name="Lee M.-K."/>
        </authorList>
    </citation>
    <scope>NUCLEOTIDE SEQUENCE [LARGE SCALE GENOMIC DNA]</scope>
    <source>
        <strain evidence="10 11">MKL-02</strain>
    </source>
</reference>
<accession>A0A6I3IXH6</accession>
<feature type="active site" description="Charge relay system" evidence="9">
    <location>
        <position position="138"/>
    </location>
</feature>
<dbReference type="Gene3D" id="3.40.50.880">
    <property type="match status" value="1"/>
</dbReference>
<name>A0A6I3IXH6_9MICO</name>
<comment type="function">
    <text evidence="2">Exopeptidase that catalyzes the hydrolytic cleavage of multi-L-arginyl-poly-L-aspartic acid (cyanophycin; a water-insoluble reserve polymer) into aspartate-arginine dipeptides.</text>
</comment>
<evidence type="ECO:0000256" key="8">
    <source>
        <dbReference type="ARBA" id="ARBA00022825"/>
    </source>
</evidence>
<keyword evidence="6" id="KW-0645">Protease</keyword>
<dbReference type="GO" id="GO:0008236">
    <property type="term" value="F:serine-type peptidase activity"/>
    <property type="evidence" value="ECO:0007669"/>
    <property type="project" value="UniProtKB-KW"/>
</dbReference>
<dbReference type="SUPFAM" id="SSF52317">
    <property type="entry name" value="Class I glutamine amidotransferase-like"/>
    <property type="match status" value="1"/>
</dbReference>
<feature type="active site" description="Charge relay system" evidence="9">
    <location>
        <position position="207"/>
    </location>
</feature>
<evidence type="ECO:0000256" key="2">
    <source>
        <dbReference type="ARBA" id="ARBA00002039"/>
    </source>
</evidence>
<dbReference type="GO" id="GO:0004180">
    <property type="term" value="F:carboxypeptidase activity"/>
    <property type="evidence" value="ECO:0007669"/>
    <property type="project" value="UniProtKB-KW"/>
</dbReference>
<evidence type="ECO:0000256" key="9">
    <source>
        <dbReference type="PIRSR" id="PIRSR032067-1"/>
    </source>
</evidence>
<proteinExistence type="inferred from homology"/>
<evidence type="ECO:0000256" key="1">
    <source>
        <dbReference type="ARBA" id="ARBA00001092"/>
    </source>
</evidence>
<feature type="active site" description="Charge relay system" evidence="9">
    <location>
        <position position="180"/>
    </location>
</feature>
<dbReference type="AlphaFoldDB" id="A0A6I3IXH6"/>
<protein>
    <recommendedName>
        <fullName evidence="5">Cyanophycinase</fullName>
        <ecNumber evidence="4">3.4.15.6</ecNumber>
    </recommendedName>
</protein>
<comment type="catalytic activity">
    <reaction evidence="1">
        <text>[L-4-(L-arginin-2-N-yl)aspartate](n) + H2O = [L-4-(L-arginin-2-N-yl)aspartate](n-1) + L-4-(L-arginin-2-N-yl)aspartate</text>
        <dbReference type="Rhea" id="RHEA:12845"/>
        <dbReference type="Rhea" id="RHEA-COMP:13728"/>
        <dbReference type="Rhea" id="RHEA-COMP:13734"/>
        <dbReference type="ChEBI" id="CHEBI:15377"/>
        <dbReference type="ChEBI" id="CHEBI:137986"/>
        <dbReference type="ChEBI" id="CHEBI:137991"/>
        <dbReference type="EC" id="3.4.15.6"/>
    </reaction>
</comment>
<keyword evidence="8" id="KW-0720">Serine protease</keyword>
<evidence type="ECO:0000313" key="10">
    <source>
        <dbReference type="EMBL" id="MTB72991.1"/>
    </source>
</evidence>
<keyword evidence="7 10" id="KW-0378">Hydrolase</keyword>
<dbReference type="InterPro" id="IPR005320">
    <property type="entry name" value="Peptidase_S51"/>
</dbReference>
<evidence type="ECO:0000256" key="7">
    <source>
        <dbReference type="ARBA" id="ARBA00022801"/>
    </source>
</evidence>
<dbReference type="GO" id="GO:0008241">
    <property type="term" value="F:peptidyl-dipeptidase activity"/>
    <property type="evidence" value="ECO:0007669"/>
    <property type="project" value="UniProtKB-EC"/>
</dbReference>
<dbReference type="RefSeq" id="WP_154594203.1">
    <property type="nucleotide sequence ID" value="NZ_WLVL01000040.1"/>
</dbReference>
<comment type="similarity">
    <text evidence="3">Belongs to the peptidase S51 family.</text>
</comment>
<gene>
    <name evidence="10" type="ORF">GGG17_13645</name>
</gene>
<dbReference type="InterPro" id="IPR029062">
    <property type="entry name" value="Class_I_gatase-like"/>
</dbReference>
<dbReference type="EC" id="3.4.15.6" evidence="4"/>
<dbReference type="PANTHER" id="PTHR36175:SF1">
    <property type="entry name" value="CYANOPHYCINASE"/>
    <property type="match status" value="1"/>
</dbReference>
<dbReference type="CDD" id="cd03145">
    <property type="entry name" value="GAT1_cyanophycinase"/>
    <property type="match status" value="1"/>
</dbReference>
<keyword evidence="11" id="KW-1185">Reference proteome</keyword>
<dbReference type="Pfam" id="PF03575">
    <property type="entry name" value="Peptidase_S51"/>
    <property type="match status" value="1"/>
</dbReference>
<organism evidence="10 11">
    <name type="scientific">Arsenicicoccus cauae</name>
    <dbReference type="NCBI Taxonomy" id="2663847"/>
    <lineage>
        <taxon>Bacteria</taxon>
        <taxon>Bacillati</taxon>
        <taxon>Actinomycetota</taxon>
        <taxon>Actinomycetes</taxon>
        <taxon>Micrococcales</taxon>
        <taxon>Intrasporangiaceae</taxon>
        <taxon>Arsenicicoccus</taxon>
    </lineage>
</organism>
<keyword evidence="10" id="KW-0121">Carboxypeptidase</keyword>
<evidence type="ECO:0000256" key="4">
    <source>
        <dbReference type="ARBA" id="ARBA00013115"/>
    </source>
</evidence>
<dbReference type="NCBIfam" id="TIGR02069">
    <property type="entry name" value="cyanophycinase"/>
    <property type="match status" value="1"/>
</dbReference>
<dbReference type="InterPro" id="IPR011811">
    <property type="entry name" value="Peptidase_S51_cyanophycinase"/>
</dbReference>
<dbReference type="EMBL" id="WLVL01000040">
    <property type="protein sequence ID" value="MTB72991.1"/>
    <property type="molecule type" value="Genomic_DNA"/>
</dbReference>
<evidence type="ECO:0000256" key="3">
    <source>
        <dbReference type="ARBA" id="ARBA00006534"/>
    </source>
</evidence>
<sequence>MSAQPEPTIHRSLLIIGGAEDKMGRATVLRRFVRLAGGERARMVVIPSASAFADEAAEVYADVFARLGADRTVTVDIQSRAEADRTDAGCGAAAIDEATGVFMTGGNQLKLAQLIGGTEVGRAIHRAYERGAVIAGTSAGASIMSRFMISMGDEGITPRQRSSQLTAGLDLLPDVIVDQHFAQRTRYGRLLSLVAGSPALLGMGVDEDTAAEITDGRVLTVIGDGGVFIADARRAVTDAYEAAEDAPLLVSGAVVHTLPAGSTFDLQTATLMSFSEMHPDVDMRRSEREHPDGSAPVV</sequence>